<dbReference type="EMBL" id="CAIF01000143">
    <property type="protein sequence ID" value="CCH44562.1"/>
    <property type="molecule type" value="Genomic_DNA"/>
</dbReference>
<dbReference type="AlphaFoldDB" id="K0KR34"/>
<dbReference type="InParanoid" id="K0KR34"/>
<protein>
    <submittedName>
        <fullName evidence="1">Uncharacterized protein</fullName>
    </submittedName>
</protein>
<evidence type="ECO:0000313" key="1">
    <source>
        <dbReference type="EMBL" id="CCH44562.1"/>
    </source>
</evidence>
<accession>K0KR34</accession>
<gene>
    <name evidence="1" type="ORF">BN7_4128</name>
</gene>
<organism evidence="1 2">
    <name type="scientific">Wickerhamomyces ciferrii (strain ATCC 14091 / BCRC 22168 / CBS 111 / JCM 3599 / NBRC 0793 / NRRL Y-1031 F-60-10)</name>
    <name type="common">Yeast</name>
    <name type="synonym">Pichia ciferrii</name>
    <dbReference type="NCBI Taxonomy" id="1206466"/>
    <lineage>
        <taxon>Eukaryota</taxon>
        <taxon>Fungi</taxon>
        <taxon>Dikarya</taxon>
        <taxon>Ascomycota</taxon>
        <taxon>Saccharomycotina</taxon>
        <taxon>Saccharomycetes</taxon>
        <taxon>Phaffomycetales</taxon>
        <taxon>Wickerhamomycetaceae</taxon>
        <taxon>Wickerhamomyces</taxon>
    </lineage>
</organism>
<proteinExistence type="predicted"/>
<keyword evidence="2" id="KW-1185">Reference proteome</keyword>
<evidence type="ECO:0000313" key="2">
    <source>
        <dbReference type="Proteomes" id="UP000009328"/>
    </source>
</evidence>
<comment type="caution">
    <text evidence="1">The sequence shown here is derived from an EMBL/GenBank/DDBJ whole genome shotgun (WGS) entry which is preliminary data.</text>
</comment>
<name>K0KR34_WICCF</name>
<dbReference type="Proteomes" id="UP000009328">
    <property type="component" value="Unassembled WGS sequence"/>
</dbReference>
<dbReference type="HOGENOM" id="CLU_560441_0_0_1"/>
<reference evidence="1 2" key="1">
    <citation type="journal article" date="2012" name="Eukaryot. Cell">
        <title>Draft genome sequence of Wickerhamomyces ciferrii NRRL Y-1031 F-60-10.</title>
        <authorList>
            <person name="Schneider J."/>
            <person name="Andrea H."/>
            <person name="Blom J."/>
            <person name="Jaenicke S."/>
            <person name="Ruckert C."/>
            <person name="Schorsch C."/>
            <person name="Szczepanowski R."/>
            <person name="Farwick M."/>
            <person name="Goesmann A."/>
            <person name="Puhler A."/>
            <person name="Schaffer S."/>
            <person name="Tauch A."/>
            <person name="Kohler T."/>
            <person name="Brinkrolf K."/>
        </authorList>
    </citation>
    <scope>NUCLEOTIDE SEQUENCE [LARGE SCALE GENOMIC DNA]</scope>
    <source>
        <strain evidence="2">ATCC 14091 / BCRC 22168 / CBS 111 / JCM 3599 / NBRC 0793 / NRRL Y-1031 F-60-10</strain>
    </source>
</reference>
<sequence>MNSVQGAKGAVSDSLSSLLLQHEYARKGAEVGFHDWGLQGATLITDIEKVLESVGKGVDYEALTRYIFSKGDTEVMKFLLENFTDIPKISSRDELILFFLYFGVNQDELHNMLVGTVKNLAAICKSFNHGRTNRLFECSIANLPILQSDCDTKQLCAIIEDHLLHQRFDHTETYIYNTAVNKKRKADELNDLGDCDDECFSCETAIADPNDVEILADSYAGSFSEEVSDSELELYLCKDTTSPSVMNLPSCQGANSLMETVPVHHSTKKQKVGKEYSRTRHLSTISPVEFNTNCITSKVLTKDLPGLNIDSLAPITNNTSQTSIKPFQFILRNFKGALIVCEHVSNSETFTKLFNRSRKIIDPKKEKRILFRFKDKRVYGYQTPEIIQASRSDKNFIDVEVHNWQRISIRWMETGHESRYRIVGLEPLKHILKSILSKSGNESNANIEALILSIDGKKLDVNKNYFELGIDETDVIQAVFGSGNSLI</sequence>